<accession>L7JQV4</accession>
<keyword evidence="2" id="KW-1185">Reference proteome</keyword>
<dbReference type="VEuPathDB" id="MicrosporidiaDB:THOM_3276"/>
<name>L7JQV4_TRAHO</name>
<evidence type="ECO:0000313" key="2">
    <source>
        <dbReference type="Proteomes" id="UP000011185"/>
    </source>
</evidence>
<dbReference type="InParanoid" id="L7JQV4"/>
<dbReference type="Proteomes" id="UP000011185">
    <property type="component" value="Unassembled WGS sequence"/>
</dbReference>
<feature type="non-terminal residue" evidence="1">
    <location>
        <position position="1"/>
    </location>
</feature>
<gene>
    <name evidence="1" type="ORF">THOM_3276</name>
</gene>
<proteinExistence type="predicted"/>
<dbReference type="EMBL" id="JH994104">
    <property type="protein sequence ID" value="ELQ73814.1"/>
    <property type="molecule type" value="Genomic_DNA"/>
</dbReference>
<protein>
    <submittedName>
        <fullName evidence="1">Uncharacterized protein</fullName>
    </submittedName>
</protein>
<reference evidence="1 2" key="1">
    <citation type="journal article" date="2012" name="PLoS Pathog.">
        <title>The genome of the obligate intracellular parasite Trachipleistophora hominis: new insights into microsporidian genome dynamics and reductive evolution.</title>
        <authorList>
            <person name="Heinz E."/>
            <person name="Williams T.A."/>
            <person name="Nakjang S."/>
            <person name="Noel C.J."/>
            <person name="Swan D.C."/>
            <person name="Goldberg A.V."/>
            <person name="Harris S.R."/>
            <person name="Weinmaier T."/>
            <person name="Markert S."/>
            <person name="Becher D."/>
            <person name="Bernhardt J."/>
            <person name="Dagan T."/>
            <person name="Hacker C."/>
            <person name="Lucocq J.M."/>
            <person name="Schweder T."/>
            <person name="Rattei T."/>
            <person name="Hall N."/>
            <person name="Hirt R.P."/>
            <person name="Embley T.M."/>
        </authorList>
    </citation>
    <scope>NUCLEOTIDE SEQUENCE [LARGE SCALE GENOMIC DNA]</scope>
</reference>
<dbReference type="HOGENOM" id="CLU_2177194_0_0_1"/>
<sequence>VSKMKLQQNKLESDYLHTNLCIEYDKILYNLCRLVEFLQILLSPEKIRLMFKKLNTKISLPHVLNNEFMIRLYRMFCENKLYPFGMDELRRLTCVRERFVFENENEENQW</sequence>
<dbReference type="AlphaFoldDB" id="L7JQV4"/>
<organism evidence="1 2">
    <name type="scientific">Trachipleistophora hominis</name>
    <name type="common">Microsporidian parasite</name>
    <dbReference type="NCBI Taxonomy" id="72359"/>
    <lineage>
        <taxon>Eukaryota</taxon>
        <taxon>Fungi</taxon>
        <taxon>Fungi incertae sedis</taxon>
        <taxon>Microsporidia</taxon>
        <taxon>Pleistophoridae</taxon>
        <taxon>Trachipleistophora</taxon>
    </lineage>
</organism>
<evidence type="ECO:0000313" key="1">
    <source>
        <dbReference type="EMBL" id="ELQ73814.1"/>
    </source>
</evidence>